<name>A0A6I4LW13_9SPHN</name>
<evidence type="ECO:0000313" key="7">
    <source>
        <dbReference type="Proteomes" id="UP000471147"/>
    </source>
</evidence>
<keyword evidence="2 5" id="KW-0812">Transmembrane</keyword>
<dbReference type="OrthoDB" id="8856615at2"/>
<reference evidence="6 7" key="1">
    <citation type="submission" date="2019-01" db="EMBL/GenBank/DDBJ databases">
        <title>Sphingorhabdus lacus sp.nov., isolated from an oligotrophic freshwater lake.</title>
        <authorList>
            <person name="Park M."/>
        </authorList>
    </citation>
    <scope>NUCLEOTIDE SEQUENCE [LARGE SCALE GENOMIC DNA]</scope>
    <source>
        <strain evidence="6 7">IMCC26285</strain>
    </source>
</reference>
<dbReference type="PANTHER" id="PTHR36974">
    <property type="entry name" value="MEMBRANE PROTEIN-RELATED"/>
    <property type="match status" value="1"/>
</dbReference>
<feature type="transmembrane region" description="Helical" evidence="5">
    <location>
        <begin position="9"/>
        <end position="27"/>
    </location>
</feature>
<dbReference type="RefSeq" id="WP_160353420.1">
    <property type="nucleotide sequence ID" value="NZ_SDWJ01000001.1"/>
</dbReference>
<gene>
    <name evidence="6" type="ORF">EUU23_07565</name>
</gene>
<dbReference type="EMBL" id="SDWJ01000001">
    <property type="protein sequence ID" value="MVZ97562.1"/>
    <property type="molecule type" value="Genomic_DNA"/>
</dbReference>
<evidence type="ECO:0000256" key="5">
    <source>
        <dbReference type="SAM" id="Phobius"/>
    </source>
</evidence>
<organism evidence="6 7">
    <name type="scientific">Sphingorhabdus profundilacus</name>
    <dbReference type="NCBI Taxonomy" id="2509718"/>
    <lineage>
        <taxon>Bacteria</taxon>
        <taxon>Pseudomonadati</taxon>
        <taxon>Pseudomonadota</taxon>
        <taxon>Alphaproteobacteria</taxon>
        <taxon>Sphingomonadales</taxon>
        <taxon>Sphingomonadaceae</taxon>
        <taxon>Sphingorhabdus</taxon>
    </lineage>
</organism>
<keyword evidence="3 5" id="KW-1133">Transmembrane helix</keyword>
<sequence length="136" mass="14987">MNRTAWIRTAFRVLMALFYFGAGVLHVKAPSGFVAITPDWVPFPHQVVLFTGIAEVAGAIGLCIPRFQRAAGVGLALYALCVWPANFNHALNDIIIGGQDLGWAYHGPRLAFQPVLIWLALWVGNVTDWPFAKRVD</sequence>
<dbReference type="AlphaFoldDB" id="A0A6I4LW13"/>
<dbReference type="GO" id="GO:0016020">
    <property type="term" value="C:membrane"/>
    <property type="evidence" value="ECO:0007669"/>
    <property type="project" value="UniProtKB-SubCell"/>
</dbReference>
<evidence type="ECO:0000256" key="1">
    <source>
        <dbReference type="ARBA" id="ARBA00004141"/>
    </source>
</evidence>
<protein>
    <submittedName>
        <fullName evidence="6">DoxX family membrane protein</fullName>
    </submittedName>
</protein>
<dbReference type="Pfam" id="PF13564">
    <property type="entry name" value="DoxX_2"/>
    <property type="match status" value="1"/>
</dbReference>
<feature type="transmembrane region" description="Helical" evidence="5">
    <location>
        <begin position="71"/>
        <end position="91"/>
    </location>
</feature>
<comment type="caution">
    <text evidence="6">The sequence shown here is derived from an EMBL/GenBank/DDBJ whole genome shotgun (WGS) entry which is preliminary data.</text>
</comment>
<dbReference type="PANTHER" id="PTHR36974:SF1">
    <property type="entry name" value="DOXX FAMILY MEMBRANE PROTEIN"/>
    <property type="match status" value="1"/>
</dbReference>
<feature type="transmembrane region" description="Helical" evidence="5">
    <location>
        <begin position="47"/>
        <end position="64"/>
    </location>
</feature>
<evidence type="ECO:0000313" key="6">
    <source>
        <dbReference type="EMBL" id="MVZ97562.1"/>
    </source>
</evidence>
<keyword evidence="4 5" id="KW-0472">Membrane</keyword>
<comment type="subcellular location">
    <subcellularLocation>
        <location evidence="1">Membrane</location>
        <topology evidence="1">Multi-pass membrane protein</topology>
    </subcellularLocation>
</comment>
<evidence type="ECO:0000256" key="3">
    <source>
        <dbReference type="ARBA" id="ARBA00022989"/>
    </source>
</evidence>
<keyword evidence="7" id="KW-1185">Reference proteome</keyword>
<dbReference type="Proteomes" id="UP000471147">
    <property type="component" value="Unassembled WGS sequence"/>
</dbReference>
<accession>A0A6I4LW13</accession>
<feature type="transmembrane region" description="Helical" evidence="5">
    <location>
        <begin position="111"/>
        <end position="131"/>
    </location>
</feature>
<evidence type="ECO:0000256" key="2">
    <source>
        <dbReference type="ARBA" id="ARBA00022692"/>
    </source>
</evidence>
<evidence type="ECO:0000256" key="4">
    <source>
        <dbReference type="ARBA" id="ARBA00023136"/>
    </source>
</evidence>
<dbReference type="InterPro" id="IPR032808">
    <property type="entry name" value="DoxX"/>
</dbReference>
<proteinExistence type="predicted"/>